<comment type="catalytic activity">
    <reaction evidence="10">
        <text>3 propionate 3-nitronate + 3 O2 + H2O = 3 3-oxopropanoate + 2 nitrate + nitrite + H2O2 + 3 H(+)</text>
        <dbReference type="Rhea" id="RHEA:57332"/>
        <dbReference type="ChEBI" id="CHEBI:15377"/>
        <dbReference type="ChEBI" id="CHEBI:15378"/>
        <dbReference type="ChEBI" id="CHEBI:15379"/>
        <dbReference type="ChEBI" id="CHEBI:16240"/>
        <dbReference type="ChEBI" id="CHEBI:16301"/>
        <dbReference type="ChEBI" id="CHEBI:17632"/>
        <dbReference type="ChEBI" id="CHEBI:33190"/>
        <dbReference type="ChEBI" id="CHEBI:136067"/>
    </reaction>
</comment>
<evidence type="ECO:0000256" key="7">
    <source>
        <dbReference type="ARBA" id="ARBA00023002"/>
    </source>
</evidence>
<keyword evidence="7" id="KW-0560">Oxidoreductase</keyword>
<evidence type="ECO:0000256" key="9">
    <source>
        <dbReference type="ARBA" id="ARBA00031155"/>
    </source>
</evidence>
<comment type="similarity">
    <text evidence="2">Belongs to the nitronate monooxygenase family. NMO class I subfamily.</text>
</comment>
<dbReference type="AlphaFoldDB" id="A0A370WYC6"/>
<dbReference type="InterPro" id="IPR004136">
    <property type="entry name" value="NMO"/>
</dbReference>
<keyword evidence="3" id="KW-0216">Detoxification</keyword>
<keyword evidence="6" id="KW-0547">Nucleotide-binding</keyword>
<evidence type="ECO:0000256" key="6">
    <source>
        <dbReference type="ARBA" id="ARBA00022741"/>
    </source>
</evidence>
<evidence type="ECO:0000256" key="8">
    <source>
        <dbReference type="ARBA" id="ARBA00023033"/>
    </source>
</evidence>
<reference evidence="12 13" key="1">
    <citation type="submission" date="2018-07" db="EMBL/GenBank/DDBJ databases">
        <title>Dyella monticola sp. nov. and Dyella psychrodurans sp. nov. isolated from monsoon evergreen broad-leaved forest soil of Dinghu Mountain, China.</title>
        <authorList>
            <person name="Gao Z."/>
            <person name="Qiu L."/>
        </authorList>
    </citation>
    <scope>NUCLEOTIDE SEQUENCE [LARGE SCALE GENOMIC DNA]</scope>
    <source>
        <strain evidence="12 13">4G-K06</strain>
    </source>
</reference>
<gene>
    <name evidence="12" type="ORF">DWU98_11565</name>
</gene>
<dbReference type="RefSeq" id="WP_115495728.1">
    <property type="nucleotide sequence ID" value="NZ_QRBE01000006.1"/>
</dbReference>
<dbReference type="GO" id="GO:0009636">
    <property type="term" value="P:response to toxic substance"/>
    <property type="evidence" value="ECO:0007669"/>
    <property type="project" value="UniProtKB-KW"/>
</dbReference>
<protein>
    <recommendedName>
        <fullName evidence="11">Nitronate monooxygenase</fullName>
    </recommendedName>
    <alternativeName>
        <fullName evidence="9">Propionate 3-nitronate monooxygenase</fullName>
    </alternativeName>
</protein>
<dbReference type="GO" id="GO:0000166">
    <property type="term" value="F:nucleotide binding"/>
    <property type="evidence" value="ECO:0007669"/>
    <property type="project" value="UniProtKB-KW"/>
</dbReference>
<dbReference type="CDD" id="cd04730">
    <property type="entry name" value="NPD_like"/>
    <property type="match status" value="1"/>
</dbReference>
<comment type="caution">
    <text evidence="12">The sequence shown here is derived from an EMBL/GenBank/DDBJ whole genome shotgun (WGS) entry which is preliminary data.</text>
</comment>
<dbReference type="Proteomes" id="UP000254258">
    <property type="component" value="Unassembled WGS sequence"/>
</dbReference>
<keyword evidence="5" id="KW-0288">FMN</keyword>
<comment type="cofactor">
    <cofactor evidence="1">
        <name>FMN</name>
        <dbReference type="ChEBI" id="CHEBI:58210"/>
    </cofactor>
</comment>
<evidence type="ECO:0000256" key="2">
    <source>
        <dbReference type="ARBA" id="ARBA00009881"/>
    </source>
</evidence>
<organism evidence="12 13">
    <name type="scientific">Dyella monticola</name>
    <dbReference type="NCBI Taxonomy" id="1927958"/>
    <lineage>
        <taxon>Bacteria</taxon>
        <taxon>Pseudomonadati</taxon>
        <taxon>Pseudomonadota</taxon>
        <taxon>Gammaproteobacteria</taxon>
        <taxon>Lysobacterales</taxon>
        <taxon>Rhodanobacteraceae</taxon>
        <taxon>Dyella</taxon>
    </lineage>
</organism>
<dbReference type="PANTHER" id="PTHR42747">
    <property type="entry name" value="NITRONATE MONOOXYGENASE-RELATED"/>
    <property type="match status" value="1"/>
</dbReference>
<evidence type="ECO:0000313" key="13">
    <source>
        <dbReference type="Proteomes" id="UP000254258"/>
    </source>
</evidence>
<dbReference type="Gene3D" id="3.20.20.70">
    <property type="entry name" value="Aldolase class I"/>
    <property type="match status" value="1"/>
</dbReference>
<dbReference type="EMBL" id="QRBE01000006">
    <property type="protein sequence ID" value="RDS81173.1"/>
    <property type="molecule type" value="Genomic_DNA"/>
</dbReference>
<dbReference type="InterPro" id="IPR013785">
    <property type="entry name" value="Aldolase_TIM"/>
</dbReference>
<evidence type="ECO:0000256" key="3">
    <source>
        <dbReference type="ARBA" id="ARBA00022575"/>
    </source>
</evidence>
<dbReference type="Pfam" id="PF03060">
    <property type="entry name" value="NMO"/>
    <property type="match status" value="1"/>
</dbReference>
<evidence type="ECO:0000256" key="1">
    <source>
        <dbReference type="ARBA" id="ARBA00001917"/>
    </source>
</evidence>
<evidence type="ECO:0000256" key="5">
    <source>
        <dbReference type="ARBA" id="ARBA00022643"/>
    </source>
</evidence>
<evidence type="ECO:0000256" key="10">
    <source>
        <dbReference type="ARBA" id="ARBA00049401"/>
    </source>
</evidence>
<keyword evidence="13" id="KW-1185">Reference proteome</keyword>
<proteinExistence type="inferred from homology"/>
<sequence>MATDSPASLLHLLSISLPIIQAPMAGVSSPAMAAAVSNHGGLGSLGVGAMNAAKACEAIAQFRALSTGPLNVNVFVHQPARNDERKQAAWIGRLSPQFQHTNAKPPTALHEIYTSFLVDDDMLAMLVEEKPKVVSFHFGLPRPDQVDALHAAAIVLLATATNVQEAIALQAAGIDAIVAQGYEAGGHRGVFDPDGEDSMLGTFALTRLLVDALHVPVIAAGSIMDGAGIAAALRLGASAAQLGTAFVGTDESLADEGYRERLFSDAAHHTRMTRVISGRPARCLANAFTAWGSSVPDEAVPDYPIAYDAGKALHAAAKAVGQSGYGAQWAGQGAPLARALSTQALMHALKSEWERAST</sequence>
<keyword evidence="8 12" id="KW-0503">Monooxygenase</keyword>
<dbReference type="PANTHER" id="PTHR42747:SF3">
    <property type="entry name" value="NITRONATE MONOOXYGENASE-RELATED"/>
    <property type="match status" value="1"/>
</dbReference>
<evidence type="ECO:0000313" key="12">
    <source>
        <dbReference type="EMBL" id="RDS81173.1"/>
    </source>
</evidence>
<dbReference type="FunFam" id="3.20.20.70:FF:000154">
    <property type="entry name" value="Probable nitronate monooxygenase"/>
    <property type="match status" value="1"/>
</dbReference>
<evidence type="ECO:0000256" key="11">
    <source>
        <dbReference type="ARBA" id="ARBA00067136"/>
    </source>
</evidence>
<keyword evidence="4" id="KW-0285">Flavoprotein</keyword>
<dbReference type="OrthoDB" id="9778912at2"/>
<evidence type="ECO:0000256" key="4">
    <source>
        <dbReference type="ARBA" id="ARBA00022630"/>
    </source>
</evidence>
<name>A0A370WYC6_9GAMM</name>
<dbReference type="SUPFAM" id="SSF51412">
    <property type="entry name" value="Inosine monophosphate dehydrogenase (IMPDH)"/>
    <property type="match status" value="1"/>
</dbReference>
<accession>A0A370WYC6</accession>
<dbReference type="GO" id="GO:0018580">
    <property type="term" value="F:nitronate monooxygenase activity"/>
    <property type="evidence" value="ECO:0007669"/>
    <property type="project" value="InterPro"/>
</dbReference>